<protein>
    <submittedName>
        <fullName evidence="6">Ficolin-2-like</fullName>
    </submittedName>
</protein>
<keyword evidence="1" id="KW-1015">Disulfide bond</keyword>
<evidence type="ECO:0000256" key="1">
    <source>
        <dbReference type="ARBA" id="ARBA00023157"/>
    </source>
</evidence>
<dbReference type="NCBIfam" id="NF040941">
    <property type="entry name" value="GGGWT_bact"/>
    <property type="match status" value="1"/>
</dbReference>
<dbReference type="PANTHER" id="PTHR19143:SF458">
    <property type="entry name" value="FIBRINOGEN C-TERMINAL DOMAIN-CONTAINING PROTEIN-RELATED"/>
    <property type="match status" value="1"/>
</dbReference>
<accession>A0A8B8C0J8</accession>
<feature type="chain" id="PRO_5034675132" evidence="2">
    <location>
        <begin position="28"/>
        <end position="358"/>
    </location>
</feature>
<dbReference type="GeneID" id="111114918"/>
<dbReference type="PROSITE" id="PS51406">
    <property type="entry name" value="FIBRINOGEN_C_2"/>
    <property type="match status" value="1"/>
</dbReference>
<dbReference type="KEGG" id="cvn:111114918"/>
<dbReference type="PANTHER" id="PTHR19143">
    <property type="entry name" value="FIBRINOGEN/TENASCIN/ANGIOPOEITIN"/>
    <property type="match status" value="1"/>
</dbReference>
<name>A0A8B8C0J8_CRAVI</name>
<dbReference type="InterPro" id="IPR002181">
    <property type="entry name" value="Fibrinogen_a/b/g_C_dom"/>
</dbReference>
<sequence>MQPHQNVKKCWFFVVLLGLGCVGGVHTISSVSGERYTGPVVMVIDLVGQKQCIQKCLERPSVCKGVNYSRQNLLCELVSATEKTELRPEYVRVTLDVTDLANSQCPMCPLDEVCVILSSNKSHCIKDDRGPFDCTSIHTSNPSDLTGLYTIGLPVFGHVSVYCDMETDGGGWTVFQRRLDGSEDFDRTWEEYKIGFGDITSEFWLGNDKLHYLLSQGKYELRFDMEDSDNQPHYVKYSSFSVGDEASKYTVSISGYTGNVGDCFTNTIQFMKFSTKDQDNDAFDGHCAVSYNSGWWYNNCHCANPNGLFGQGMTYRHWHTQTYFLKSTKLMVRRNVQQNREALLQVHESVEVPFNPDY</sequence>
<proteinExistence type="predicted"/>
<evidence type="ECO:0000313" key="6">
    <source>
        <dbReference type="RefSeq" id="XP_022309172.1"/>
    </source>
</evidence>
<reference evidence="5" key="1">
    <citation type="submission" date="2024-06" db="UniProtKB">
        <authorList>
            <consortium name="RefSeq"/>
        </authorList>
    </citation>
    <scope>NUCLEOTIDE SEQUENCE [LARGE SCALE GENOMIC DNA]</scope>
</reference>
<dbReference type="Proteomes" id="UP000694844">
    <property type="component" value="Chromosome 1"/>
</dbReference>
<dbReference type="SUPFAM" id="SSF57414">
    <property type="entry name" value="Hairpin loop containing domain-like"/>
    <property type="match status" value="1"/>
</dbReference>
<dbReference type="Pfam" id="PF00147">
    <property type="entry name" value="Fibrinogen_C"/>
    <property type="match status" value="1"/>
</dbReference>
<dbReference type="SMART" id="SM00186">
    <property type="entry name" value="FBG"/>
    <property type="match status" value="1"/>
</dbReference>
<feature type="domain" description="Fibrinogen C-terminal" evidence="4">
    <location>
        <begin position="125"/>
        <end position="336"/>
    </location>
</feature>
<dbReference type="CDD" id="cd00087">
    <property type="entry name" value="FReD"/>
    <property type="match status" value="1"/>
</dbReference>
<dbReference type="SUPFAM" id="SSF56496">
    <property type="entry name" value="Fibrinogen C-terminal domain-like"/>
    <property type="match status" value="1"/>
</dbReference>
<dbReference type="InterPro" id="IPR003609">
    <property type="entry name" value="Pan_app"/>
</dbReference>
<gene>
    <name evidence="6" type="primary">LOC111114918</name>
</gene>
<evidence type="ECO:0000313" key="5">
    <source>
        <dbReference type="Proteomes" id="UP000694844"/>
    </source>
</evidence>
<organism evidence="5 6">
    <name type="scientific">Crassostrea virginica</name>
    <name type="common">Eastern oyster</name>
    <dbReference type="NCBI Taxonomy" id="6565"/>
    <lineage>
        <taxon>Eukaryota</taxon>
        <taxon>Metazoa</taxon>
        <taxon>Spiralia</taxon>
        <taxon>Lophotrochozoa</taxon>
        <taxon>Mollusca</taxon>
        <taxon>Bivalvia</taxon>
        <taxon>Autobranchia</taxon>
        <taxon>Pteriomorphia</taxon>
        <taxon>Ostreida</taxon>
        <taxon>Ostreoidea</taxon>
        <taxon>Ostreidae</taxon>
        <taxon>Crassostrea</taxon>
    </lineage>
</organism>
<dbReference type="PROSITE" id="PS00514">
    <property type="entry name" value="FIBRINOGEN_C_1"/>
    <property type="match status" value="1"/>
</dbReference>
<reference evidence="6" key="2">
    <citation type="submission" date="2025-08" db="UniProtKB">
        <authorList>
            <consortium name="RefSeq"/>
        </authorList>
    </citation>
    <scope>IDENTIFICATION</scope>
    <source>
        <tissue evidence="6">Whole sample</tissue>
    </source>
</reference>
<keyword evidence="5" id="KW-1185">Reference proteome</keyword>
<evidence type="ECO:0000259" key="4">
    <source>
        <dbReference type="PROSITE" id="PS51406"/>
    </source>
</evidence>
<dbReference type="RefSeq" id="XP_022309172.1">
    <property type="nucleotide sequence ID" value="XM_022453464.1"/>
</dbReference>
<evidence type="ECO:0000256" key="2">
    <source>
        <dbReference type="SAM" id="SignalP"/>
    </source>
</evidence>
<dbReference type="GO" id="GO:0005615">
    <property type="term" value="C:extracellular space"/>
    <property type="evidence" value="ECO:0007669"/>
    <property type="project" value="TreeGrafter"/>
</dbReference>
<dbReference type="InterPro" id="IPR050373">
    <property type="entry name" value="Fibrinogen_C-term_domain"/>
</dbReference>
<dbReference type="Gene3D" id="3.90.215.10">
    <property type="entry name" value="Gamma Fibrinogen, chain A, domain 1"/>
    <property type="match status" value="1"/>
</dbReference>
<evidence type="ECO:0000259" key="3">
    <source>
        <dbReference type="PROSITE" id="PS50948"/>
    </source>
</evidence>
<dbReference type="PROSITE" id="PS50948">
    <property type="entry name" value="PAN"/>
    <property type="match status" value="1"/>
</dbReference>
<feature type="signal peptide" evidence="2">
    <location>
        <begin position="1"/>
        <end position="27"/>
    </location>
</feature>
<dbReference type="InterPro" id="IPR036056">
    <property type="entry name" value="Fibrinogen-like_C"/>
</dbReference>
<dbReference type="InterPro" id="IPR014716">
    <property type="entry name" value="Fibrinogen_a/b/g_C_1"/>
</dbReference>
<keyword evidence="2" id="KW-0732">Signal</keyword>
<dbReference type="InterPro" id="IPR020837">
    <property type="entry name" value="Fibrinogen_CS"/>
</dbReference>
<dbReference type="AlphaFoldDB" id="A0A8B8C0J8"/>
<feature type="domain" description="Apple" evidence="3">
    <location>
        <begin position="21"/>
        <end position="105"/>
    </location>
</feature>
<dbReference type="OrthoDB" id="6125550at2759"/>
<dbReference type="Pfam" id="PF00024">
    <property type="entry name" value="PAN_1"/>
    <property type="match status" value="1"/>
</dbReference>